<dbReference type="InterPro" id="IPR036291">
    <property type="entry name" value="NAD(P)-bd_dom_sf"/>
</dbReference>
<dbReference type="PRINTS" id="PR00081">
    <property type="entry name" value="GDHRDH"/>
</dbReference>
<dbReference type="Pfam" id="PF00106">
    <property type="entry name" value="adh_short"/>
    <property type="match status" value="1"/>
</dbReference>
<dbReference type="InterPro" id="IPR002347">
    <property type="entry name" value="SDR_fam"/>
</dbReference>
<reference evidence="5 6" key="1">
    <citation type="submission" date="2024-06" db="EMBL/GenBank/DDBJ databases">
        <authorList>
            <person name="Bataeva Y.V."/>
            <person name="Grigorian L.N."/>
            <person name="Solomentsev V.I."/>
        </authorList>
    </citation>
    <scope>NUCLEOTIDE SEQUENCE [LARGE SCALE GENOMIC DNA]</scope>
    <source>
        <strain evidence="6">SCPM-O-B-12605 (RCAM04882)</strain>
    </source>
</reference>
<dbReference type="PANTHER" id="PTHR43490:SF99">
    <property type="entry name" value="SHORT-CHAIN DEHYDROGENASE_REDUCTASE"/>
    <property type="match status" value="1"/>
</dbReference>
<dbReference type="PRINTS" id="PR00080">
    <property type="entry name" value="SDRFAMILY"/>
</dbReference>
<name>A0ABV2A0B2_9ACTN</name>
<keyword evidence="6" id="KW-1185">Reference proteome</keyword>
<organism evidence="5 6">
    <name type="scientific">Nocardiopsis tropica</name>
    <dbReference type="NCBI Taxonomy" id="109330"/>
    <lineage>
        <taxon>Bacteria</taxon>
        <taxon>Bacillati</taxon>
        <taxon>Actinomycetota</taxon>
        <taxon>Actinomycetes</taxon>
        <taxon>Streptosporangiales</taxon>
        <taxon>Nocardiopsidaceae</taxon>
        <taxon>Nocardiopsis</taxon>
    </lineage>
</organism>
<gene>
    <name evidence="5" type="ORF">ABUK86_23620</name>
</gene>
<evidence type="ECO:0000256" key="4">
    <source>
        <dbReference type="RuleBase" id="RU000363"/>
    </source>
</evidence>
<evidence type="ECO:0000256" key="2">
    <source>
        <dbReference type="ARBA" id="ARBA00022857"/>
    </source>
</evidence>
<sequence>MPQNEHLTTSRATVSGTATTALITGAARGIGLEVARQLALTGVRVLITARVSRQAAEAASPIEGVEPLPVDLDVTDPAAVEAAVEALIARAGRLDILINNAAASPDRTDTATGADLGAAADVLQVNLFGAWRMTQALLPLLRASDHPRIVNVGSGAGSHADERFGLSLMGGSAATHAVSKAALNAFTAVLAAELADTPVIVNVVCPGVTATAPGAEHLGARPVEASAPGVVWAATLPDDGPRGGFFRDFHPLGW</sequence>
<keyword evidence="3" id="KW-0560">Oxidoreductase</keyword>
<dbReference type="Proteomes" id="UP001432401">
    <property type="component" value="Unassembled WGS sequence"/>
</dbReference>
<accession>A0ABV2A0B2</accession>
<proteinExistence type="inferred from homology"/>
<dbReference type="Gene3D" id="3.40.50.720">
    <property type="entry name" value="NAD(P)-binding Rossmann-like Domain"/>
    <property type="match status" value="1"/>
</dbReference>
<dbReference type="EMBL" id="JBEQNB010000014">
    <property type="protein sequence ID" value="MES0836785.1"/>
    <property type="molecule type" value="Genomic_DNA"/>
</dbReference>
<dbReference type="SUPFAM" id="SSF51735">
    <property type="entry name" value="NAD(P)-binding Rossmann-fold domains"/>
    <property type="match status" value="1"/>
</dbReference>
<evidence type="ECO:0000313" key="5">
    <source>
        <dbReference type="EMBL" id="MES0836785.1"/>
    </source>
</evidence>
<evidence type="ECO:0000256" key="1">
    <source>
        <dbReference type="ARBA" id="ARBA00006484"/>
    </source>
</evidence>
<evidence type="ECO:0000313" key="6">
    <source>
        <dbReference type="Proteomes" id="UP001432401"/>
    </source>
</evidence>
<dbReference type="RefSeq" id="WP_352985643.1">
    <property type="nucleotide sequence ID" value="NZ_JBEQNA010000013.1"/>
</dbReference>
<dbReference type="PANTHER" id="PTHR43490">
    <property type="entry name" value="(+)-NEOMENTHOL DEHYDROGENASE"/>
    <property type="match status" value="1"/>
</dbReference>
<evidence type="ECO:0000256" key="3">
    <source>
        <dbReference type="ARBA" id="ARBA00023002"/>
    </source>
</evidence>
<comment type="similarity">
    <text evidence="1 4">Belongs to the short-chain dehydrogenases/reductases (SDR) family.</text>
</comment>
<protein>
    <submittedName>
        <fullName evidence="5">SDR family NAD(P)-dependent oxidoreductase</fullName>
    </submittedName>
</protein>
<comment type="caution">
    <text evidence="5">The sequence shown here is derived from an EMBL/GenBank/DDBJ whole genome shotgun (WGS) entry which is preliminary data.</text>
</comment>
<keyword evidence="2" id="KW-0521">NADP</keyword>